<dbReference type="SUPFAM" id="SSF52096">
    <property type="entry name" value="ClpP/crotonase"/>
    <property type="match status" value="1"/>
</dbReference>
<comment type="similarity">
    <text evidence="1 3">Belongs to the enoyl-CoA hydratase/isomerase family.</text>
</comment>
<protein>
    <submittedName>
        <fullName evidence="5">Uncharacterized protein</fullName>
    </submittedName>
</protein>
<dbReference type="GO" id="GO:0005739">
    <property type="term" value="C:mitochondrion"/>
    <property type="evidence" value="ECO:0007669"/>
    <property type="project" value="TreeGrafter"/>
</dbReference>
<dbReference type="PROSITE" id="PS00166">
    <property type="entry name" value="ENOYL_COA_HYDRATASE"/>
    <property type="match status" value="1"/>
</dbReference>
<dbReference type="PANTHER" id="PTHR11941">
    <property type="entry name" value="ENOYL-COA HYDRATASE-RELATED"/>
    <property type="match status" value="1"/>
</dbReference>
<evidence type="ECO:0000313" key="5">
    <source>
        <dbReference type="EMBL" id="KAF7264480.1"/>
    </source>
</evidence>
<evidence type="ECO:0000256" key="2">
    <source>
        <dbReference type="ARBA" id="ARBA00023239"/>
    </source>
</evidence>
<gene>
    <name evidence="5" type="ORF">GWI33_023155</name>
</gene>
<evidence type="ECO:0000313" key="6">
    <source>
        <dbReference type="Proteomes" id="UP000625711"/>
    </source>
</evidence>
<evidence type="ECO:0000256" key="3">
    <source>
        <dbReference type="RuleBase" id="RU003707"/>
    </source>
</evidence>
<dbReference type="Gene3D" id="1.10.12.10">
    <property type="entry name" value="Lyase 2-enoyl-coa Hydratase, Chain A, domain 2"/>
    <property type="match status" value="1"/>
</dbReference>
<dbReference type="PANTHER" id="PTHR11941:SF171">
    <property type="entry name" value="SD19268P"/>
    <property type="match status" value="1"/>
</dbReference>
<dbReference type="InterPro" id="IPR014748">
    <property type="entry name" value="Enoyl-CoA_hydra_C"/>
</dbReference>
<dbReference type="Pfam" id="PF00378">
    <property type="entry name" value="ECH_1"/>
    <property type="match status" value="1"/>
</dbReference>
<comment type="caution">
    <text evidence="5">The sequence shown here is derived from an EMBL/GenBank/DDBJ whole genome shotgun (WGS) entry which is preliminary data.</text>
</comment>
<dbReference type="OrthoDB" id="410701at2759"/>
<dbReference type="InterPro" id="IPR029045">
    <property type="entry name" value="ClpP/crotonase-like_dom_sf"/>
</dbReference>
<accession>A0A834M2I9</accession>
<dbReference type="Gene3D" id="3.90.226.10">
    <property type="entry name" value="2-enoyl-CoA Hydratase, Chain A, domain 1"/>
    <property type="match status" value="1"/>
</dbReference>
<feature type="chain" id="PRO_5032741170" evidence="4">
    <location>
        <begin position="24"/>
        <end position="431"/>
    </location>
</feature>
<dbReference type="FunFam" id="1.10.12.10:FF:000001">
    <property type="entry name" value="Probable enoyl-CoA hydratase, mitochondrial"/>
    <property type="match status" value="1"/>
</dbReference>
<reference evidence="5" key="1">
    <citation type="submission" date="2020-08" db="EMBL/GenBank/DDBJ databases">
        <title>Genome sequencing and assembly of the red palm weevil Rhynchophorus ferrugineus.</title>
        <authorList>
            <person name="Dias G.B."/>
            <person name="Bergman C.M."/>
            <person name="Manee M."/>
        </authorList>
    </citation>
    <scope>NUCLEOTIDE SEQUENCE</scope>
    <source>
        <strain evidence="5">AA-2017</strain>
        <tissue evidence="5">Whole larva</tissue>
    </source>
</reference>
<dbReference type="InterPro" id="IPR018376">
    <property type="entry name" value="Enoyl-CoA_hyd/isom_CS"/>
</dbReference>
<dbReference type="GO" id="GO:0004300">
    <property type="term" value="F:enoyl-CoA hydratase activity"/>
    <property type="evidence" value="ECO:0007669"/>
    <property type="project" value="UniProtKB-ARBA"/>
</dbReference>
<keyword evidence="6" id="KW-1185">Reference proteome</keyword>
<dbReference type="InterPro" id="IPR001753">
    <property type="entry name" value="Enoyl-CoA_hydra/iso"/>
</dbReference>
<feature type="signal peptide" evidence="4">
    <location>
        <begin position="1"/>
        <end position="23"/>
    </location>
</feature>
<evidence type="ECO:0000256" key="1">
    <source>
        <dbReference type="ARBA" id="ARBA00005254"/>
    </source>
</evidence>
<dbReference type="GO" id="GO:0006635">
    <property type="term" value="P:fatty acid beta-oxidation"/>
    <property type="evidence" value="ECO:0007669"/>
    <property type="project" value="TreeGrafter"/>
</dbReference>
<evidence type="ECO:0000256" key="4">
    <source>
        <dbReference type="SAM" id="SignalP"/>
    </source>
</evidence>
<dbReference type="Proteomes" id="UP000625711">
    <property type="component" value="Unassembled WGS sequence"/>
</dbReference>
<organism evidence="5 6">
    <name type="scientific">Rhynchophorus ferrugineus</name>
    <name type="common">Red palm weevil</name>
    <name type="synonym">Curculio ferrugineus</name>
    <dbReference type="NCBI Taxonomy" id="354439"/>
    <lineage>
        <taxon>Eukaryota</taxon>
        <taxon>Metazoa</taxon>
        <taxon>Ecdysozoa</taxon>
        <taxon>Arthropoda</taxon>
        <taxon>Hexapoda</taxon>
        <taxon>Insecta</taxon>
        <taxon>Pterygota</taxon>
        <taxon>Neoptera</taxon>
        <taxon>Endopterygota</taxon>
        <taxon>Coleoptera</taxon>
        <taxon>Polyphaga</taxon>
        <taxon>Cucujiformia</taxon>
        <taxon>Curculionidae</taxon>
        <taxon>Dryophthorinae</taxon>
        <taxon>Rhynchophorus</taxon>
    </lineage>
</organism>
<proteinExistence type="inferred from homology"/>
<dbReference type="AlphaFoldDB" id="A0A834M2I9"/>
<name>A0A834M2I9_RHYFE</name>
<keyword evidence="2" id="KW-0456">Lyase</keyword>
<dbReference type="EMBL" id="JAACXV010016881">
    <property type="protein sequence ID" value="KAF7264480.1"/>
    <property type="molecule type" value="Genomic_DNA"/>
</dbReference>
<keyword evidence="4" id="KW-0732">Signal</keyword>
<sequence length="431" mass="47351">MSTSNRFLLSLLSILTVIAAVQSMRCYFCNTEVEGQSCNDPVDINNIQVQDCSNLETTNALPVLQNLVNNSNNEVGEKICIILSYTYYSRNVTSRGCELKERSLNGLEADVCAFYRSIRPSYLTNFECSTCNEDLCNISPLSVPNNTSTLLLLSLKSILYHSQEGNKHELFFNQLSGEHEGIIVLGLNRPQQKNAFGVNLVNLLKDALDKIRHENICRVLILRSMVPKIFCAGADLKERAQMNTKEVANFVTNLRTVISKLQEIPIPVLAAIDGVALGGGLEICLACDIRVAASSAKMGLVETKLAIIPGAGGTQRLPRLINPAVAKELIYTAKIIDAKRAYDIGLVNYVVEQDEGDAAFKKCLEIAEDILPNGPLAIQVAKKAINKGIEVDLDTGLTIEEACYAQIIPTKDRVEALKAFKEKRKPIFEGL</sequence>
<dbReference type="FunFam" id="3.90.226.10:FF:000009">
    <property type="entry name" value="Carnitinyl-CoA dehydratase"/>
    <property type="match status" value="1"/>
</dbReference>
<dbReference type="CDD" id="cd06558">
    <property type="entry name" value="crotonase-like"/>
    <property type="match status" value="1"/>
</dbReference>